<sequence>MLAGEVAGLQGGEVGVGGLDGFGVGPGLPALFSRRGGVLDLLDVLKNADFLTGFTDGFASVAAYERIDRAFLQRWYPSLRVCPADDSGP</sequence>
<gene>
    <name evidence="1" type="ORF">ACFP2V_02800</name>
</gene>
<evidence type="ECO:0000313" key="1">
    <source>
        <dbReference type="EMBL" id="MFC5669079.1"/>
    </source>
</evidence>
<dbReference type="Proteomes" id="UP001596183">
    <property type="component" value="Unassembled WGS sequence"/>
</dbReference>
<protein>
    <submittedName>
        <fullName evidence="1">Uncharacterized protein</fullName>
    </submittedName>
</protein>
<dbReference type="EMBL" id="JBHSPC010000010">
    <property type="protein sequence ID" value="MFC5669079.1"/>
    <property type="molecule type" value="Genomic_DNA"/>
</dbReference>
<accession>A0ABW0XJH9</accession>
<proteinExistence type="predicted"/>
<organism evidence="1 2">
    <name type="scientific">Streptomyces incanus</name>
    <dbReference type="NCBI Taxonomy" id="887453"/>
    <lineage>
        <taxon>Bacteria</taxon>
        <taxon>Bacillati</taxon>
        <taxon>Actinomycetota</taxon>
        <taxon>Actinomycetes</taxon>
        <taxon>Kitasatosporales</taxon>
        <taxon>Streptomycetaceae</taxon>
        <taxon>Streptomyces</taxon>
    </lineage>
</organism>
<evidence type="ECO:0000313" key="2">
    <source>
        <dbReference type="Proteomes" id="UP001596183"/>
    </source>
</evidence>
<dbReference type="RefSeq" id="WP_381204810.1">
    <property type="nucleotide sequence ID" value="NZ_JBHSPC010000010.1"/>
</dbReference>
<keyword evidence="2" id="KW-1185">Reference proteome</keyword>
<name>A0ABW0XJH9_9ACTN</name>
<comment type="caution">
    <text evidence="1">The sequence shown here is derived from an EMBL/GenBank/DDBJ whole genome shotgun (WGS) entry which is preliminary data.</text>
</comment>
<reference evidence="2" key="1">
    <citation type="journal article" date="2019" name="Int. J. Syst. Evol. Microbiol.">
        <title>The Global Catalogue of Microorganisms (GCM) 10K type strain sequencing project: providing services to taxonomists for standard genome sequencing and annotation.</title>
        <authorList>
            <consortium name="The Broad Institute Genomics Platform"/>
            <consortium name="The Broad Institute Genome Sequencing Center for Infectious Disease"/>
            <person name="Wu L."/>
            <person name="Ma J."/>
        </authorList>
    </citation>
    <scope>NUCLEOTIDE SEQUENCE [LARGE SCALE GENOMIC DNA]</scope>
    <source>
        <strain evidence="2">JCM 13852</strain>
    </source>
</reference>